<keyword evidence="7" id="KW-0653">Protein transport</keyword>
<dbReference type="STRING" id="1307839.L21SP5_02661"/>
<dbReference type="AlphaFoldDB" id="A0A0S2I2N3"/>
<sequence>MRKNRNSNLENKKTLFFEMGLVPVLALLLVAFNWNTNQGVVEKLGTTTAVPLEDDVVQRTIQEEIEPPPPPPREVIVTELQVIDNTEDDDEFTIETEFFNDEGITQTDIMPEPEKEEKETHPFVWVPSQKAQFPGGESARLQYLRDELKYPRLAKENDISGRVDIQFKVGAYGEIMDIKVLRSPDPLLTKEALRVVENMPKWEPAKQGGKRVITLVSIPIVFTLQ</sequence>
<dbReference type="Gene3D" id="3.30.1150.10">
    <property type="match status" value="1"/>
</dbReference>
<dbReference type="OrthoDB" id="9814002at2"/>
<dbReference type="KEGG" id="blq:L21SP5_02661"/>
<evidence type="ECO:0000256" key="2">
    <source>
        <dbReference type="ARBA" id="ARBA00006555"/>
    </source>
</evidence>
<keyword evidence="3" id="KW-0813">Transport</keyword>
<feature type="domain" description="TonB C-terminal" evidence="11">
    <location>
        <begin position="135"/>
        <end position="225"/>
    </location>
</feature>
<keyword evidence="13" id="KW-1185">Reference proteome</keyword>
<dbReference type="GO" id="GO:0031992">
    <property type="term" value="F:energy transducer activity"/>
    <property type="evidence" value="ECO:0007669"/>
    <property type="project" value="TreeGrafter"/>
</dbReference>
<evidence type="ECO:0000256" key="9">
    <source>
        <dbReference type="ARBA" id="ARBA00023136"/>
    </source>
</evidence>
<dbReference type="Pfam" id="PF03544">
    <property type="entry name" value="TonB_C"/>
    <property type="match status" value="1"/>
</dbReference>
<feature type="transmembrane region" description="Helical" evidence="10">
    <location>
        <begin position="15"/>
        <end position="34"/>
    </location>
</feature>
<reference evidence="12 13" key="1">
    <citation type="submission" date="2015-11" db="EMBL/GenBank/DDBJ databases">
        <title>Description and complete genome sequence of a novel strain predominating in hypersaline microbial mats and representing a new family of the Bacteriodetes phylum.</title>
        <authorList>
            <person name="Spring S."/>
            <person name="Bunk B."/>
            <person name="Sproer C."/>
            <person name="Klenk H.-P."/>
        </authorList>
    </citation>
    <scope>NUCLEOTIDE SEQUENCE [LARGE SCALE GENOMIC DNA]</scope>
    <source>
        <strain evidence="12 13">L21-Spi-D4</strain>
    </source>
</reference>
<evidence type="ECO:0000256" key="4">
    <source>
        <dbReference type="ARBA" id="ARBA00022475"/>
    </source>
</evidence>
<evidence type="ECO:0000313" key="13">
    <source>
        <dbReference type="Proteomes" id="UP000064893"/>
    </source>
</evidence>
<dbReference type="GO" id="GO:0098797">
    <property type="term" value="C:plasma membrane protein complex"/>
    <property type="evidence" value="ECO:0007669"/>
    <property type="project" value="TreeGrafter"/>
</dbReference>
<dbReference type="GO" id="GO:0055085">
    <property type="term" value="P:transmembrane transport"/>
    <property type="evidence" value="ECO:0007669"/>
    <property type="project" value="InterPro"/>
</dbReference>
<keyword evidence="4" id="KW-1003">Cell membrane</keyword>
<keyword evidence="5" id="KW-0997">Cell inner membrane</keyword>
<dbReference type="NCBIfam" id="TIGR01352">
    <property type="entry name" value="tonB_Cterm"/>
    <property type="match status" value="1"/>
</dbReference>
<dbReference type="PANTHER" id="PTHR33446">
    <property type="entry name" value="PROTEIN TONB-RELATED"/>
    <property type="match status" value="1"/>
</dbReference>
<keyword evidence="6 10" id="KW-0812">Transmembrane</keyword>
<comment type="similarity">
    <text evidence="2">Belongs to the TonB family.</text>
</comment>
<evidence type="ECO:0000256" key="8">
    <source>
        <dbReference type="ARBA" id="ARBA00022989"/>
    </source>
</evidence>
<proteinExistence type="inferred from homology"/>
<protein>
    <recommendedName>
        <fullName evidence="11">TonB C-terminal domain-containing protein</fullName>
    </recommendedName>
</protein>
<dbReference type="GO" id="GO:0015031">
    <property type="term" value="P:protein transport"/>
    <property type="evidence" value="ECO:0007669"/>
    <property type="project" value="UniProtKB-KW"/>
</dbReference>
<gene>
    <name evidence="12" type="ORF">L21SP5_02661</name>
</gene>
<dbReference type="SUPFAM" id="SSF74653">
    <property type="entry name" value="TolA/TonB C-terminal domain"/>
    <property type="match status" value="1"/>
</dbReference>
<name>A0A0S2I2N3_9BACT</name>
<evidence type="ECO:0000256" key="1">
    <source>
        <dbReference type="ARBA" id="ARBA00004383"/>
    </source>
</evidence>
<evidence type="ECO:0000256" key="5">
    <source>
        <dbReference type="ARBA" id="ARBA00022519"/>
    </source>
</evidence>
<evidence type="ECO:0000259" key="11">
    <source>
        <dbReference type="PROSITE" id="PS52015"/>
    </source>
</evidence>
<comment type="subcellular location">
    <subcellularLocation>
        <location evidence="1">Cell inner membrane</location>
        <topology evidence="1">Single-pass membrane protein</topology>
        <orientation evidence="1">Periplasmic side</orientation>
    </subcellularLocation>
</comment>
<dbReference type="InterPro" id="IPR051045">
    <property type="entry name" value="TonB-dependent_transducer"/>
</dbReference>
<dbReference type="RefSeq" id="WP_057953670.1">
    <property type="nucleotide sequence ID" value="NZ_CP013118.1"/>
</dbReference>
<evidence type="ECO:0000256" key="3">
    <source>
        <dbReference type="ARBA" id="ARBA00022448"/>
    </source>
</evidence>
<accession>A0A0S2I2N3</accession>
<dbReference type="InterPro" id="IPR037682">
    <property type="entry name" value="TonB_C"/>
</dbReference>
<dbReference type="Proteomes" id="UP000064893">
    <property type="component" value="Chromosome"/>
</dbReference>
<dbReference type="PROSITE" id="PS52015">
    <property type="entry name" value="TONB_CTD"/>
    <property type="match status" value="1"/>
</dbReference>
<keyword evidence="9 10" id="KW-0472">Membrane</keyword>
<evidence type="ECO:0000256" key="6">
    <source>
        <dbReference type="ARBA" id="ARBA00022692"/>
    </source>
</evidence>
<keyword evidence="8 10" id="KW-1133">Transmembrane helix</keyword>
<organism evidence="12 13">
    <name type="scientific">Salinivirga cyanobacteriivorans</name>
    <dbReference type="NCBI Taxonomy" id="1307839"/>
    <lineage>
        <taxon>Bacteria</taxon>
        <taxon>Pseudomonadati</taxon>
        <taxon>Bacteroidota</taxon>
        <taxon>Bacteroidia</taxon>
        <taxon>Bacteroidales</taxon>
        <taxon>Salinivirgaceae</taxon>
        <taxon>Salinivirga</taxon>
    </lineage>
</organism>
<dbReference type="InterPro" id="IPR006260">
    <property type="entry name" value="TonB/TolA_C"/>
</dbReference>
<dbReference type="PANTHER" id="PTHR33446:SF2">
    <property type="entry name" value="PROTEIN TONB"/>
    <property type="match status" value="1"/>
</dbReference>
<evidence type="ECO:0000256" key="10">
    <source>
        <dbReference type="SAM" id="Phobius"/>
    </source>
</evidence>
<evidence type="ECO:0000256" key="7">
    <source>
        <dbReference type="ARBA" id="ARBA00022927"/>
    </source>
</evidence>
<evidence type="ECO:0000313" key="12">
    <source>
        <dbReference type="EMBL" id="ALO16284.1"/>
    </source>
</evidence>
<dbReference type="EMBL" id="CP013118">
    <property type="protein sequence ID" value="ALO16284.1"/>
    <property type="molecule type" value="Genomic_DNA"/>
</dbReference>